<dbReference type="Proteomes" id="UP000784294">
    <property type="component" value="Unassembled WGS sequence"/>
</dbReference>
<feature type="transmembrane region" description="Helical" evidence="2">
    <location>
        <begin position="214"/>
        <end position="236"/>
    </location>
</feature>
<sequence>MHPLNRSLKQCLSGTIPRTTRAGSSTLSNNVAEKDAALLSLKDAQDGFGKYHPKATAISDILSSQDLSERKQNFPRLLEVHQEANDEVDLTVESDLPCNLNSSTSFVRKGSGLTASVRLGPSVNSINNIDHVQQESNSGIRPSCAFIPNCSGPSSQISAAQSTVKPSSVAMAMLSTGHAHMTHSDTASSGRDDLQSSGLNGGSLTATNCCCLDAHYLTVLLGLSLLLAGLLMLLAADRHVKPAWLFSRLVYFRSIMF</sequence>
<evidence type="ECO:0000256" key="1">
    <source>
        <dbReference type="SAM" id="MobiDB-lite"/>
    </source>
</evidence>
<accession>A0A3S5AMU4</accession>
<feature type="compositionally biased region" description="Polar residues" evidence="1">
    <location>
        <begin position="7"/>
        <end position="27"/>
    </location>
</feature>
<gene>
    <name evidence="3" type="ORF">PXEA_LOCUS13942</name>
</gene>
<reference evidence="3" key="1">
    <citation type="submission" date="2018-11" db="EMBL/GenBank/DDBJ databases">
        <authorList>
            <consortium name="Pathogen Informatics"/>
        </authorList>
    </citation>
    <scope>NUCLEOTIDE SEQUENCE</scope>
</reference>
<protein>
    <submittedName>
        <fullName evidence="3">Uncharacterized protein</fullName>
    </submittedName>
</protein>
<keyword evidence="2" id="KW-1133">Transmembrane helix</keyword>
<dbReference type="EMBL" id="CAAALY010046747">
    <property type="protein sequence ID" value="VEL20502.1"/>
    <property type="molecule type" value="Genomic_DNA"/>
</dbReference>
<proteinExistence type="predicted"/>
<dbReference type="AlphaFoldDB" id="A0A3S5AMU4"/>
<evidence type="ECO:0000256" key="2">
    <source>
        <dbReference type="SAM" id="Phobius"/>
    </source>
</evidence>
<feature type="region of interest" description="Disordered" evidence="1">
    <location>
        <begin position="1"/>
        <end position="27"/>
    </location>
</feature>
<comment type="caution">
    <text evidence="3">The sequence shown here is derived from an EMBL/GenBank/DDBJ whole genome shotgun (WGS) entry which is preliminary data.</text>
</comment>
<keyword evidence="2" id="KW-0812">Transmembrane</keyword>
<evidence type="ECO:0000313" key="3">
    <source>
        <dbReference type="EMBL" id="VEL20502.1"/>
    </source>
</evidence>
<organism evidence="3 4">
    <name type="scientific">Protopolystoma xenopodis</name>
    <dbReference type="NCBI Taxonomy" id="117903"/>
    <lineage>
        <taxon>Eukaryota</taxon>
        <taxon>Metazoa</taxon>
        <taxon>Spiralia</taxon>
        <taxon>Lophotrochozoa</taxon>
        <taxon>Platyhelminthes</taxon>
        <taxon>Monogenea</taxon>
        <taxon>Polyopisthocotylea</taxon>
        <taxon>Polystomatidea</taxon>
        <taxon>Polystomatidae</taxon>
        <taxon>Protopolystoma</taxon>
    </lineage>
</organism>
<keyword evidence="4" id="KW-1185">Reference proteome</keyword>
<name>A0A3S5AMU4_9PLAT</name>
<keyword evidence="2" id="KW-0472">Membrane</keyword>
<evidence type="ECO:0000313" key="4">
    <source>
        <dbReference type="Proteomes" id="UP000784294"/>
    </source>
</evidence>